<evidence type="ECO:0000313" key="1">
    <source>
        <dbReference type="EMBL" id="PWY75285.1"/>
    </source>
</evidence>
<dbReference type="OrthoDB" id="1921208at2759"/>
<dbReference type="Proteomes" id="UP000246702">
    <property type="component" value="Unassembled WGS sequence"/>
</dbReference>
<dbReference type="RefSeq" id="XP_025463912.1">
    <property type="nucleotide sequence ID" value="XM_025613453.1"/>
</dbReference>
<protein>
    <submittedName>
        <fullName evidence="1">Uncharacterized protein</fullName>
    </submittedName>
</protein>
<keyword evidence="2" id="KW-1185">Reference proteome</keyword>
<gene>
    <name evidence="1" type="ORF">BO94DRAFT_549541</name>
</gene>
<organism evidence="1 2">
    <name type="scientific">Aspergillus sclerotioniger CBS 115572</name>
    <dbReference type="NCBI Taxonomy" id="1450535"/>
    <lineage>
        <taxon>Eukaryota</taxon>
        <taxon>Fungi</taxon>
        <taxon>Dikarya</taxon>
        <taxon>Ascomycota</taxon>
        <taxon>Pezizomycotina</taxon>
        <taxon>Eurotiomycetes</taxon>
        <taxon>Eurotiomycetidae</taxon>
        <taxon>Eurotiales</taxon>
        <taxon>Aspergillaceae</taxon>
        <taxon>Aspergillus</taxon>
        <taxon>Aspergillus subgen. Circumdati</taxon>
    </lineage>
</organism>
<evidence type="ECO:0000313" key="2">
    <source>
        <dbReference type="Proteomes" id="UP000246702"/>
    </source>
</evidence>
<dbReference type="AlphaFoldDB" id="A0A317VMY1"/>
<sequence length="502" mass="54827">MWLIVFNFLCSIFTFIIPVLSFLQVQYLQTPDSDNSTFGGRPGFNRNFNTQYTPHSVVDTSTTAYFCSEYERQLIQVNPWDRLRTVPGPDDRTLADVLQSGKLLGASPPLSATEKGIPFNIPVQAQVGRLYTIYWMWNTTTEVEGGFLVYTSCFDIEIIETSGDSPTTKGATSDVLSSTALVSTSTPSNLTNDFPTTKRTKSSLLSRTRVVSTSVSSYLTSYIMLNSSAVRRPTFSGSSQLSGETVCPSISGLNINMTSSPSLRSPSIAMTSKADMNSSCSLLQTTTHSKTGMITQSILGGSESTNRPFITPPWQRNSTLPISITGMNLPTSLCSTPRIGSTQTVRVNTGNMTEFDPPSLDLSIGDAVMFYPINGSFNLYNTTLDESCVGVTRLGDDIDGSVLYNVTSSKPAWFLGLQHDDGWYYCFPGSHFALNPGNESEQFSSTIRTTSYMSIARPDRHLSTTTVVVTDTFSGTTLTTSYLTIAEPYARTSTTTLVVTEY</sequence>
<accession>A0A317VMY1</accession>
<name>A0A317VMY1_9EURO</name>
<dbReference type="EMBL" id="MSFK01000029">
    <property type="protein sequence ID" value="PWY75285.1"/>
    <property type="molecule type" value="Genomic_DNA"/>
</dbReference>
<dbReference type="GeneID" id="37115596"/>
<proteinExistence type="predicted"/>
<reference evidence="1 2" key="1">
    <citation type="submission" date="2016-12" db="EMBL/GenBank/DDBJ databases">
        <title>The genomes of Aspergillus section Nigri reveals drivers in fungal speciation.</title>
        <authorList>
            <consortium name="DOE Joint Genome Institute"/>
            <person name="Vesth T.C."/>
            <person name="Nybo J."/>
            <person name="Theobald S."/>
            <person name="Brandl J."/>
            <person name="Frisvad J.C."/>
            <person name="Nielsen K.F."/>
            <person name="Lyhne E.K."/>
            <person name="Kogle M.E."/>
            <person name="Kuo A."/>
            <person name="Riley R."/>
            <person name="Clum A."/>
            <person name="Nolan M."/>
            <person name="Lipzen A."/>
            <person name="Salamov A."/>
            <person name="Henrissat B."/>
            <person name="Wiebenga A."/>
            <person name="De Vries R.P."/>
            <person name="Grigoriev I.V."/>
            <person name="Mortensen U.H."/>
            <person name="Andersen M.R."/>
            <person name="Baker S.E."/>
        </authorList>
    </citation>
    <scope>NUCLEOTIDE SEQUENCE [LARGE SCALE GENOMIC DNA]</scope>
    <source>
        <strain evidence="1 2">CBS 115572</strain>
    </source>
</reference>
<comment type="caution">
    <text evidence="1">The sequence shown here is derived from an EMBL/GenBank/DDBJ whole genome shotgun (WGS) entry which is preliminary data.</text>
</comment>